<evidence type="ECO:0000256" key="10">
    <source>
        <dbReference type="ARBA" id="ARBA00022917"/>
    </source>
</evidence>
<dbReference type="InterPro" id="IPR022911">
    <property type="entry name" value="Phe_tRNA_ligase_alpha1_bac"/>
</dbReference>
<dbReference type="InterPro" id="IPR002319">
    <property type="entry name" value="Phenylalanyl-tRNA_Synthase"/>
</dbReference>
<reference evidence="15 16" key="1">
    <citation type="submission" date="2017-06" db="EMBL/GenBank/DDBJ databases">
        <title>Draft Genome Sequence of Natranaerobius trueperi halophilic, alkalithermophilic bacteria from soda lakes.</title>
        <authorList>
            <person name="Zhao B."/>
        </authorList>
    </citation>
    <scope>NUCLEOTIDE SEQUENCE [LARGE SCALE GENOMIC DNA]</scope>
    <source>
        <strain evidence="15 16">DSM 18760</strain>
    </source>
</reference>
<dbReference type="AlphaFoldDB" id="A0A226BV05"/>
<comment type="subcellular location">
    <subcellularLocation>
        <location evidence="1 13">Cytoplasm</location>
    </subcellularLocation>
</comment>
<sequence>MRDELNQLKKEALQELEITDQLNVLKEVKVKYLGKKGALTKILRGMGRLSEDERPIIGKLANEIRDELEKAFEDRESKLKDLELQKRWEKEKIDITLPGRHVERGAIHPLKKVLDEVHEIFLGMGYDIAEGPEIETDHFNFEALNIPKDHPAREMQDSLYITDEILLRTHTSPVQARTMQKLVPEKPIRIICSGKVYRKDDDATHSPMFHQIEGLVVDEKITLGDLKGTLLTFARQMFGENVDIRLRPSYFPFTEPSAEVDISCVICEGHGCRVCSKTGWLEILGAGMVHPNVFLKSGYDPDKVTGFAFGMGVERIAMLKYGVDDLRIFFDNDKRMLEQFK</sequence>
<dbReference type="SUPFAM" id="SSF46589">
    <property type="entry name" value="tRNA-binding arm"/>
    <property type="match status" value="1"/>
</dbReference>
<evidence type="ECO:0000256" key="3">
    <source>
        <dbReference type="ARBA" id="ARBA00011209"/>
    </source>
</evidence>
<dbReference type="GO" id="GO:0005737">
    <property type="term" value="C:cytoplasm"/>
    <property type="evidence" value="ECO:0007669"/>
    <property type="project" value="UniProtKB-SubCell"/>
</dbReference>
<dbReference type="OrthoDB" id="9800719at2"/>
<comment type="catalytic activity">
    <reaction evidence="12 13">
        <text>tRNA(Phe) + L-phenylalanine + ATP = L-phenylalanyl-tRNA(Phe) + AMP + diphosphate + H(+)</text>
        <dbReference type="Rhea" id="RHEA:19413"/>
        <dbReference type="Rhea" id="RHEA-COMP:9668"/>
        <dbReference type="Rhea" id="RHEA-COMP:9699"/>
        <dbReference type="ChEBI" id="CHEBI:15378"/>
        <dbReference type="ChEBI" id="CHEBI:30616"/>
        <dbReference type="ChEBI" id="CHEBI:33019"/>
        <dbReference type="ChEBI" id="CHEBI:58095"/>
        <dbReference type="ChEBI" id="CHEBI:78442"/>
        <dbReference type="ChEBI" id="CHEBI:78531"/>
        <dbReference type="ChEBI" id="CHEBI:456215"/>
        <dbReference type="EC" id="6.1.1.20"/>
    </reaction>
</comment>
<dbReference type="SUPFAM" id="SSF55681">
    <property type="entry name" value="Class II aaRS and biotin synthetases"/>
    <property type="match status" value="1"/>
</dbReference>
<evidence type="ECO:0000313" key="16">
    <source>
        <dbReference type="Proteomes" id="UP000214588"/>
    </source>
</evidence>
<dbReference type="RefSeq" id="WP_089024432.1">
    <property type="nucleotide sequence ID" value="NZ_NIQC01000036.1"/>
</dbReference>
<dbReference type="InterPro" id="IPR004188">
    <property type="entry name" value="Phe-tRNA_ligase_II_N"/>
</dbReference>
<dbReference type="GO" id="GO:0000049">
    <property type="term" value="F:tRNA binding"/>
    <property type="evidence" value="ECO:0007669"/>
    <property type="project" value="InterPro"/>
</dbReference>
<protein>
    <recommendedName>
        <fullName evidence="13">Phenylalanine--tRNA ligase alpha subunit</fullName>
        <ecNumber evidence="13">6.1.1.20</ecNumber>
    </recommendedName>
    <alternativeName>
        <fullName evidence="13">Phenylalanyl-tRNA synthetase alpha subunit</fullName>
        <shortName evidence="13">PheRS</shortName>
    </alternativeName>
</protein>
<comment type="caution">
    <text evidence="15">The sequence shown here is derived from an EMBL/GenBank/DDBJ whole genome shotgun (WGS) entry which is preliminary data.</text>
</comment>
<dbReference type="InterPro" id="IPR045864">
    <property type="entry name" value="aa-tRNA-synth_II/BPL/LPL"/>
</dbReference>
<dbReference type="Pfam" id="PF01409">
    <property type="entry name" value="tRNA-synt_2d"/>
    <property type="match status" value="1"/>
</dbReference>
<comment type="subunit">
    <text evidence="3 13">Tetramer of two alpha and two beta subunits.</text>
</comment>
<evidence type="ECO:0000256" key="9">
    <source>
        <dbReference type="ARBA" id="ARBA00022842"/>
    </source>
</evidence>
<evidence type="ECO:0000256" key="7">
    <source>
        <dbReference type="ARBA" id="ARBA00022741"/>
    </source>
</evidence>
<keyword evidence="10 13" id="KW-0648">Protein biosynthesis</keyword>
<evidence type="ECO:0000256" key="1">
    <source>
        <dbReference type="ARBA" id="ARBA00004496"/>
    </source>
</evidence>
<evidence type="ECO:0000256" key="6">
    <source>
        <dbReference type="ARBA" id="ARBA00022723"/>
    </source>
</evidence>
<dbReference type="FunFam" id="3.30.930.10:FF:000003">
    <property type="entry name" value="Phenylalanine--tRNA ligase alpha subunit"/>
    <property type="match status" value="1"/>
</dbReference>
<dbReference type="GO" id="GO:0005524">
    <property type="term" value="F:ATP binding"/>
    <property type="evidence" value="ECO:0007669"/>
    <property type="project" value="UniProtKB-UniRule"/>
</dbReference>
<evidence type="ECO:0000256" key="4">
    <source>
        <dbReference type="ARBA" id="ARBA00022490"/>
    </source>
</evidence>
<gene>
    <name evidence="13" type="primary">pheS</name>
    <name evidence="15" type="ORF">CDO51_11780</name>
</gene>
<dbReference type="Proteomes" id="UP000214588">
    <property type="component" value="Unassembled WGS sequence"/>
</dbReference>
<accession>A0A226BV05</accession>
<keyword evidence="7 13" id="KW-0547">Nucleotide-binding</keyword>
<dbReference type="InterPro" id="IPR006195">
    <property type="entry name" value="aa-tRNA-synth_II"/>
</dbReference>
<organism evidence="15 16">
    <name type="scientific">Natranaerobius trueperi</name>
    <dbReference type="NCBI Taxonomy" id="759412"/>
    <lineage>
        <taxon>Bacteria</taxon>
        <taxon>Bacillati</taxon>
        <taxon>Bacillota</taxon>
        <taxon>Clostridia</taxon>
        <taxon>Natranaerobiales</taxon>
        <taxon>Natranaerobiaceae</taxon>
        <taxon>Natranaerobius</taxon>
    </lineage>
</organism>
<comment type="similarity">
    <text evidence="2 13">Belongs to the class-II aminoacyl-tRNA synthetase family. Phe-tRNA synthetase alpha subunit type 1 subfamily.</text>
</comment>
<keyword evidence="16" id="KW-1185">Reference proteome</keyword>
<dbReference type="PANTHER" id="PTHR11538">
    <property type="entry name" value="PHENYLALANYL-TRNA SYNTHETASE"/>
    <property type="match status" value="1"/>
</dbReference>
<dbReference type="EMBL" id="NIQC01000036">
    <property type="protein sequence ID" value="OWZ82868.1"/>
    <property type="molecule type" value="Genomic_DNA"/>
</dbReference>
<keyword evidence="6 13" id="KW-0479">Metal-binding</keyword>
<keyword evidence="4 13" id="KW-0963">Cytoplasm</keyword>
<dbReference type="GO" id="GO:0006432">
    <property type="term" value="P:phenylalanyl-tRNA aminoacylation"/>
    <property type="evidence" value="ECO:0007669"/>
    <property type="project" value="UniProtKB-UniRule"/>
</dbReference>
<dbReference type="PANTHER" id="PTHR11538:SF41">
    <property type="entry name" value="PHENYLALANINE--TRNA LIGASE, MITOCHONDRIAL"/>
    <property type="match status" value="1"/>
</dbReference>
<evidence type="ECO:0000259" key="14">
    <source>
        <dbReference type="PROSITE" id="PS50862"/>
    </source>
</evidence>
<dbReference type="GO" id="GO:0140096">
    <property type="term" value="F:catalytic activity, acting on a protein"/>
    <property type="evidence" value="ECO:0007669"/>
    <property type="project" value="UniProtKB-ARBA"/>
</dbReference>
<dbReference type="PROSITE" id="PS50862">
    <property type="entry name" value="AA_TRNA_LIGASE_II"/>
    <property type="match status" value="1"/>
</dbReference>
<dbReference type="EC" id="6.1.1.20" evidence="13"/>
<dbReference type="NCBIfam" id="TIGR00468">
    <property type="entry name" value="pheS"/>
    <property type="match status" value="1"/>
</dbReference>
<dbReference type="HAMAP" id="MF_00281">
    <property type="entry name" value="Phe_tRNA_synth_alpha1"/>
    <property type="match status" value="1"/>
</dbReference>
<feature type="binding site" evidence="13">
    <location>
        <position position="255"/>
    </location>
    <ligand>
        <name>Mg(2+)</name>
        <dbReference type="ChEBI" id="CHEBI:18420"/>
        <note>shared with beta subunit</note>
    </ligand>
</feature>
<evidence type="ECO:0000256" key="2">
    <source>
        <dbReference type="ARBA" id="ARBA00010207"/>
    </source>
</evidence>
<keyword evidence="8 13" id="KW-0067">ATP-binding</keyword>
<evidence type="ECO:0000256" key="13">
    <source>
        <dbReference type="HAMAP-Rule" id="MF_00281"/>
    </source>
</evidence>
<dbReference type="InterPro" id="IPR004529">
    <property type="entry name" value="Phe-tRNA-synth_IIc_asu"/>
</dbReference>
<evidence type="ECO:0000256" key="8">
    <source>
        <dbReference type="ARBA" id="ARBA00022840"/>
    </source>
</evidence>
<dbReference type="GO" id="GO:0000287">
    <property type="term" value="F:magnesium ion binding"/>
    <property type="evidence" value="ECO:0007669"/>
    <property type="project" value="UniProtKB-UniRule"/>
</dbReference>
<comment type="cofactor">
    <cofactor evidence="13">
        <name>Mg(2+)</name>
        <dbReference type="ChEBI" id="CHEBI:18420"/>
    </cofactor>
    <text evidence="13">Binds 2 magnesium ions per tetramer.</text>
</comment>
<dbReference type="GO" id="GO:0004826">
    <property type="term" value="F:phenylalanine-tRNA ligase activity"/>
    <property type="evidence" value="ECO:0007669"/>
    <property type="project" value="UniProtKB-UniRule"/>
</dbReference>
<keyword evidence="11 13" id="KW-0030">Aminoacyl-tRNA synthetase</keyword>
<dbReference type="Gene3D" id="3.30.930.10">
    <property type="entry name" value="Bira Bifunctional Protein, Domain 2"/>
    <property type="match status" value="1"/>
</dbReference>
<evidence type="ECO:0000256" key="12">
    <source>
        <dbReference type="ARBA" id="ARBA00049255"/>
    </source>
</evidence>
<name>A0A226BV05_9FIRM</name>
<evidence type="ECO:0000256" key="5">
    <source>
        <dbReference type="ARBA" id="ARBA00022598"/>
    </source>
</evidence>
<evidence type="ECO:0000256" key="11">
    <source>
        <dbReference type="ARBA" id="ARBA00023146"/>
    </source>
</evidence>
<dbReference type="CDD" id="cd00496">
    <property type="entry name" value="PheRS_alpha_core"/>
    <property type="match status" value="1"/>
</dbReference>
<dbReference type="Pfam" id="PF02912">
    <property type="entry name" value="Phe_tRNA-synt_N"/>
    <property type="match status" value="1"/>
</dbReference>
<keyword evidence="9 13" id="KW-0460">Magnesium</keyword>
<keyword evidence="5 13" id="KW-0436">Ligase</keyword>
<feature type="domain" description="Aminoacyl-transfer RNA synthetases class-II family profile" evidence="14">
    <location>
        <begin position="112"/>
        <end position="319"/>
    </location>
</feature>
<evidence type="ECO:0000313" key="15">
    <source>
        <dbReference type="EMBL" id="OWZ82868.1"/>
    </source>
</evidence>
<proteinExistence type="inferred from homology"/>
<dbReference type="InterPro" id="IPR010978">
    <property type="entry name" value="tRNA-bd_arm"/>
</dbReference>
<dbReference type="GO" id="GO:0016740">
    <property type="term" value="F:transferase activity"/>
    <property type="evidence" value="ECO:0007669"/>
    <property type="project" value="UniProtKB-ARBA"/>
</dbReference>